<proteinExistence type="predicted"/>
<reference evidence="1" key="1">
    <citation type="journal article" date="2020" name="Mol. Plant Microbe Interact.">
        <title>Genome Sequence of the Biocontrol Agent Coniothyrium minitans strain Conio (IMI 134523).</title>
        <authorList>
            <person name="Patel D."/>
            <person name="Shittu T.A."/>
            <person name="Baroncelli R."/>
            <person name="Muthumeenakshi S."/>
            <person name="Osborne T.H."/>
            <person name="Janganan T.K."/>
            <person name="Sreenivasaprasad S."/>
        </authorList>
    </citation>
    <scope>NUCLEOTIDE SEQUENCE</scope>
    <source>
        <strain evidence="1">Conio</strain>
    </source>
</reference>
<organism evidence="1 2">
    <name type="scientific">Paraphaeosphaeria minitans</name>
    <dbReference type="NCBI Taxonomy" id="565426"/>
    <lineage>
        <taxon>Eukaryota</taxon>
        <taxon>Fungi</taxon>
        <taxon>Dikarya</taxon>
        <taxon>Ascomycota</taxon>
        <taxon>Pezizomycotina</taxon>
        <taxon>Dothideomycetes</taxon>
        <taxon>Pleosporomycetidae</taxon>
        <taxon>Pleosporales</taxon>
        <taxon>Massarineae</taxon>
        <taxon>Didymosphaeriaceae</taxon>
        <taxon>Paraphaeosphaeria</taxon>
    </lineage>
</organism>
<sequence length="124" mass="13473">MPQYLTCTSRISIWVATIGTLRGRLCCIVSQVQSGYLKLHIPLACASRTFFLASSSRANAPSPLAYSRIGTGPISTGSLVDGSSMVYPIRTQSHSGELNTRNVPSWNHWRASSNVTKMSRPDDA</sequence>
<evidence type="ECO:0000313" key="2">
    <source>
        <dbReference type="Proteomes" id="UP000756921"/>
    </source>
</evidence>
<name>A0A9P6KNI6_9PLEO</name>
<accession>A0A9P6KNI6</accession>
<evidence type="ECO:0000313" key="1">
    <source>
        <dbReference type="EMBL" id="KAF9733057.1"/>
    </source>
</evidence>
<gene>
    <name evidence="1" type="ORF">PMIN01_08739</name>
</gene>
<dbReference type="Proteomes" id="UP000756921">
    <property type="component" value="Unassembled WGS sequence"/>
</dbReference>
<protein>
    <submittedName>
        <fullName evidence="1">Uncharacterized protein</fullName>
    </submittedName>
</protein>
<dbReference type="EMBL" id="WJXW01000009">
    <property type="protein sequence ID" value="KAF9733057.1"/>
    <property type="molecule type" value="Genomic_DNA"/>
</dbReference>
<comment type="caution">
    <text evidence="1">The sequence shown here is derived from an EMBL/GenBank/DDBJ whole genome shotgun (WGS) entry which is preliminary data.</text>
</comment>
<keyword evidence="2" id="KW-1185">Reference proteome</keyword>
<dbReference type="AlphaFoldDB" id="A0A9P6KNI6"/>